<dbReference type="Proteomes" id="UP001162131">
    <property type="component" value="Unassembled WGS sequence"/>
</dbReference>
<dbReference type="InterPro" id="IPR029062">
    <property type="entry name" value="Class_I_gatase-like"/>
</dbReference>
<protein>
    <submittedName>
        <fullName evidence="1">Uncharacterized protein</fullName>
    </submittedName>
</protein>
<gene>
    <name evidence="1" type="ORF">BSTOLATCC_MIC62485</name>
</gene>
<accession>A0AAU9KC96</accession>
<evidence type="ECO:0000313" key="2">
    <source>
        <dbReference type="Proteomes" id="UP001162131"/>
    </source>
</evidence>
<dbReference type="PANTHER" id="PTHR10224:SF12">
    <property type="entry name" value="GLYOXALASE ELBB"/>
    <property type="match status" value="1"/>
</dbReference>
<dbReference type="SUPFAM" id="SSF52317">
    <property type="entry name" value="Class I glutamine amidotransferase-like"/>
    <property type="match status" value="1"/>
</dbReference>
<sequence>MISRLYRGFSTKKVAVVLSGCGVYDGSEITESVAVLANLSKNGAEYQCFAPDKPQFHIVNHLSGEEVQNQQRNVLQESARIARGNVLALSSLRPANFDALILPGGFGAAKNLSTFATQGANMTVDPDLTQAILGFFQLNKPMGFTCISPIICAKILGTKNKKPGIELTLGKRRKDETWPFSGSIEVADSFGNKLVDKDVDEIMVDSSALIVSTPAYMKSTAKPHEVYEGIGKLVKKVLDLTVKNADD</sequence>
<name>A0AAU9KC96_9CILI</name>
<dbReference type="NCBIfam" id="NF008747">
    <property type="entry name" value="PRK11780.1"/>
    <property type="match status" value="1"/>
</dbReference>
<reference evidence="1" key="1">
    <citation type="submission" date="2021-09" db="EMBL/GenBank/DDBJ databases">
        <authorList>
            <consortium name="AG Swart"/>
            <person name="Singh M."/>
            <person name="Singh A."/>
            <person name="Seah K."/>
            <person name="Emmerich C."/>
        </authorList>
    </citation>
    <scope>NUCLEOTIDE SEQUENCE</scope>
    <source>
        <strain evidence="1">ATCC30299</strain>
    </source>
</reference>
<keyword evidence="2" id="KW-1185">Reference proteome</keyword>
<organism evidence="1 2">
    <name type="scientific">Blepharisma stoltei</name>
    <dbReference type="NCBI Taxonomy" id="1481888"/>
    <lineage>
        <taxon>Eukaryota</taxon>
        <taxon>Sar</taxon>
        <taxon>Alveolata</taxon>
        <taxon>Ciliophora</taxon>
        <taxon>Postciliodesmatophora</taxon>
        <taxon>Heterotrichea</taxon>
        <taxon>Heterotrichida</taxon>
        <taxon>Blepharismidae</taxon>
        <taxon>Blepharisma</taxon>
    </lineage>
</organism>
<dbReference type="AlphaFoldDB" id="A0AAU9KC96"/>
<dbReference type="PANTHER" id="PTHR10224">
    <property type="entry name" value="ES1 PROTEIN HOMOLOG, MITOCHONDRIAL"/>
    <property type="match status" value="1"/>
</dbReference>
<comment type="caution">
    <text evidence="1">The sequence shown here is derived from an EMBL/GenBank/DDBJ whole genome shotgun (WGS) entry which is preliminary data.</text>
</comment>
<proteinExistence type="predicted"/>
<dbReference type="Gene3D" id="3.40.50.880">
    <property type="match status" value="1"/>
</dbReference>
<evidence type="ECO:0000313" key="1">
    <source>
        <dbReference type="EMBL" id="CAG9334901.1"/>
    </source>
</evidence>
<dbReference type="EMBL" id="CAJZBQ010000060">
    <property type="protein sequence ID" value="CAG9334901.1"/>
    <property type="molecule type" value="Genomic_DNA"/>
</dbReference>